<proteinExistence type="predicted"/>
<evidence type="ECO:0000313" key="2">
    <source>
        <dbReference type="Proteomes" id="UP000733379"/>
    </source>
</evidence>
<keyword evidence="2" id="KW-1185">Reference proteome</keyword>
<accession>A0ABS6B891</accession>
<gene>
    <name evidence="1" type="ORF">KO481_28130</name>
</gene>
<sequence>MVVGGLGVGGMLFLVRCNQCDV</sequence>
<comment type="caution">
    <text evidence="1">The sequence shown here is derived from an EMBL/GenBank/DDBJ whole genome shotgun (WGS) entry which is preliminary data.</text>
</comment>
<evidence type="ECO:0000313" key="1">
    <source>
        <dbReference type="EMBL" id="MBU3065384.1"/>
    </source>
</evidence>
<reference evidence="1 2" key="1">
    <citation type="submission" date="2021-06" db="EMBL/GenBank/DDBJ databases">
        <title>Actinomycetes sequencing.</title>
        <authorList>
            <person name="Shan Q."/>
        </authorList>
    </citation>
    <scope>NUCLEOTIDE SEQUENCE [LARGE SCALE GENOMIC DNA]</scope>
    <source>
        <strain evidence="1 2">NEAU-G5</strain>
    </source>
</reference>
<protein>
    <submittedName>
        <fullName evidence="1">Uncharacterized protein</fullName>
    </submittedName>
</protein>
<dbReference type="EMBL" id="JAHKNI010000010">
    <property type="protein sequence ID" value="MBU3065384.1"/>
    <property type="molecule type" value="Genomic_DNA"/>
</dbReference>
<name>A0ABS6B891_9NOCA</name>
<dbReference type="Proteomes" id="UP000733379">
    <property type="component" value="Unassembled WGS sequence"/>
</dbReference>
<organism evidence="1 2">
    <name type="scientific">Nocardia albiluteola</name>
    <dbReference type="NCBI Taxonomy" id="2842303"/>
    <lineage>
        <taxon>Bacteria</taxon>
        <taxon>Bacillati</taxon>
        <taxon>Actinomycetota</taxon>
        <taxon>Actinomycetes</taxon>
        <taxon>Mycobacteriales</taxon>
        <taxon>Nocardiaceae</taxon>
        <taxon>Nocardia</taxon>
    </lineage>
</organism>